<evidence type="ECO:0000313" key="2">
    <source>
        <dbReference type="Proteomes" id="UP000276834"/>
    </source>
</evidence>
<comment type="caution">
    <text evidence="1">The sequence shown here is derived from an EMBL/GenBank/DDBJ whole genome shotgun (WGS) entry which is preliminary data.</text>
</comment>
<keyword evidence="2" id="KW-1185">Reference proteome</keyword>
<dbReference type="Proteomes" id="UP000276834">
    <property type="component" value="Unassembled WGS sequence"/>
</dbReference>
<organism evidence="1 2">
    <name type="scientific">Chloebia gouldiae</name>
    <name type="common">Gouldian finch</name>
    <name type="synonym">Erythrura gouldiae</name>
    <dbReference type="NCBI Taxonomy" id="44316"/>
    <lineage>
        <taxon>Eukaryota</taxon>
        <taxon>Metazoa</taxon>
        <taxon>Chordata</taxon>
        <taxon>Craniata</taxon>
        <taxon>Vertebrata</taxon>
        <taxon>Euteleostomi</taxon>
        <taxon>Archelosauria</taxon>
        <taxon>Archosauria</taxon>
        <taxon>Dinosauria</taxon>
        <taxon>Saurischia</taxon>
        <taxon>Theropoda</taxon>
        <taxon>Coelurosauria</taxon>
        <taxon>Aves</taxon>
        <taxon>Neognathae</taxon>
        <taxon>Neoaves</taxon>
        <taxon>Telluraves</taxon>
        <taxon>Australaves</taxon>
        <taxon>Passeriformes</taxon>
        <taxon>Passeroidea</taxon>
        <taxon>Passeridae</taxon>
        <taxon>Chloebia</taxon>
    </lineage>
</organism>
<accession>A0A3L8S2E5</accession>
<dbReference type="AlphaFoldDB" id="A0A3L8S2E5"/>
<sequence>MVTGREQSAICSSSSLRDSSERSWDSLEIVIFSASSSVMVRFCSRQSRRASWEFLMSCLRKYISKPPSLIDPPLVEELSRNQEQLHHGLFKRQCLMGQNRHKDLILPKGRTCAGVGTLRLSTYLAQADGIVECLSPAVEVHGLLDVLLTLILACQEKEAPSPPATPSWCLLGERQALLPGCLQVLRIVVVGGAQVDPVMSLGCFDGFLPLVGGLVELVQEVISFAILVQLLCVLLGGEGHPKSPSAPTTLHFLSPSNFSESDINPSQPGCGIYQHAQLDGQHSHPGLLLWLLLSLPQCLGSSCMTHVPQANFGNIEPLSLHTHASHVLPDSLTAGNRKEKESCYCVTWKANQPQPQPRDDSTTALVGTHLQHQASFASPQKCGQMDVGLFVSTRQCYSRVVFVKPEELCQAQLRRSITPGSATRLRVVPTRMPVLLPVLPRQLKGTAKSV</sequence>
<dbReference type="EMBL" id="QUSF01000087">
    <property type="protein sequence ID" value="RLV94074.1"/>
    <property type="molecule type" value="Genomic_DNA"/>
</dbReference>
<evidence type="ECO:0000313" key="1">
    <source>
        <dbReference type="EMBL" id="RLV94074.1"/>
    </source>
</evidence>
<proteinExistence type="predicted"/>
<protein>
    <submittedName>
        <fullName evidence="1">Uncharacterized protein</fullName>
    </submittedName>
</protein>
<gene>
    <name evidence="1" type="ORF">DV515_00013282</name>
</gene>
<reference evidence="1 2" key="1">
    <citation type="journal article" date="2018" name="Proc. R. Soc. B">
        <title>A non-coding region near Follistatin controls head colour polymorphism in the Gouldian finch.</title>
        <authorList>
            <person name="Toomey M.B."/>
            <person name="Marques C.I."/>
            <person name="Andrade P."/>
            <person name="Araujo P.M."/>
            <person name="Sabatino S."/>
            <person name="Gazda M.A."/>
            <person name="Afonso S."/>
            <person name="Lopes R.J."/>
            <person name="Corbo J.C."/>
            <person name="Carneiro M."/>
        </authorList>
    </citation>
    <scope>NUCLEOTIDE SEQUENCE [LARGE SCALE GENOMIC DNA]</scope>
    <source>
        <strain evidence="1">Red01</strain>
        <tissue evidence="1">Muscle</tissue>
    </source>
</reference>
<name>A0A3L8S2E5_CHLGU</name>